<dbReference type="STRING" id="1157962.A0A250XL94"/>
<dbReference type="AlphaFoldDB" id="A0A250XL94"/>
<dbReference type="OrthoDB" id="686384at2759"/>
<dbReference type="PANTHER" id="PTHR43147">
    <property type="entry name" value="PROTEIN TAS"/>
    <property type="match status" value="1"/>
</dbReference>
<protein>
    <recommendedName>
        <fullName evidence="3">NADP-dependent oxidoreductase domain-containing protein</fullName>
    </recommendedName>
</protein>
<name>A0A250XL94_9CHLO</name>
<evidence type="ECO:0000313" key="5">
    <source>
        <dbReference type="Proteomes" id="UP000232323"/>
    </source>
</evidence>
<accession>A0A250XL94</accession>
<feature type="region of interest" description="Disordered" evidence="2">
    <location>
        <begin position="1"/>
        <end position="20"/>
    </location>
</feature>
<dbReference type="PANTHER" id="PTHR43147:SF2">
    <property type="entry name" value="NADP-DEPENDENT OXIDOREDUCTASE DOMAIN-CONTAINING PROTEIN"/>
    <property type="match status" value="1"/>
</dbReference>
<dbReference type="SUPFAM" id="SSF51430">
    <property type="entry name" value="NAD(P)-linked oxidoreductase"/>
    <property type="match status" value="1"/>
</dbReference>
<dbReference type="Pfam" id="PF00248">
    <property type="entry name" value="Aldo_ket_red"/>
    <property type="match status" value="1"/>
</dbReference>
<dbReference type="InterPro" id="IPR023210">
    <property type="entry name" value="NADP_OxRdtase_dom"/>
</dbReference>
<dbReference type="Proteomes" id="UP000232323">
    <property type="component" value="Unassembled WGS sequence"/>
</dbReference>
<proteinExistence type="predicted"/>
<comment type="caution">
    <text evidence="4">The sequence shown here is derived from an EMBL/GenBank/DDBJ whole genome shotgun (WGS) entry which is preliminary data.</text>
</comment>
<evidence type="ECO:0000256" key="1">
    <source>
        <dbReference type="SAM" id="Coils"/>
    </source>
</evidence>
<reference evidence="4 5" key="1">
    <citation type="submission" date="2017-08" db="EMBL/GenBank/DDBJ databases">
        <title>Acidophilic green algal genome provides insights into adaptation to an acidic environment.</title>
        <authorList>
            <person name="Hirooka S."/>
            <person name="Hirose Y."/>
            <person name="Kanesaki Y."/>
            <person name="Higuchi S."/>
            <person name="Fujiwara T."/>
            <person name="Onuma R."/>
            <person name="Era A."/>
            <person name="Ohbayashi R."/>
            <person name="Uzuka A."/>
            <person name="Nozaki H."/>
            <person name="Yoshikawa H."/>
            <person name="Miyagishima S.Y."/>
        </authorList>
    </citation>
    <scope>NUCLEOTIDE SEQUENCE [LARGE SCALE GENOMIC DNA]</scope>
    <source>
        <strain evidence="4 5">NIES-2499</strain>
    </source>
</reference>
<feature type="coiled-coil region" evidence="1">
    <location>
        <begin position="118"/>
        <end position="152"/>
    </location>
</feature>
<organism evidence="4 5">
    <name type="scientific">Chlamydomonas eustigma</name>
    <dbReference type="NCBI Taxonomy" id="1157962"/>
    <lineage>
        <taxon>Eukaryota</taxon>
        <taxon>Viridiplantae</taxon>
        <taxon>Chlorophyta</taxon>
        <taxon>core chlorophytes</taxon>
        <taxon>Chlorophyceae</taxon>
        <taxon>CS clade</taxon>
        <taxon>Chlamydomonadales</taxon>
        <taxon>Chlamydomonadaceae</taxon>
        <taxon>Chlamydomonas</taxon>
    </lineage>
</organism>
<evidence type="ECO:0000256" key="2">
    <source>
        <dbReference type="SAM" id="MobiDB-lite"/>
    </source>
</evidence>
<dbReference type="EMBL" id="BEGY01000101">
    <property type="protein sequence ID" value="GAX83550.1"/>
    <property type="molecule type" value="Genomic_DNA"/>
</dbReference>
<keyword evidence="1" id="KW-0175">Coiled coil</keyword>
<dbReference type="Gene3D" id="3.20.20.100">
    <property type="entry name" value="NADP-dependent oxidoreductase domain"/>
    <property type="match status" value="1"/>
</dbReference>
<gene>
    <name evidence="4" type="ORF">CEUSTIGMA_g10975.t1</name>
</gene>
<dbReference type="InterPro" id="IPR036812">
    <property type="entry name" value="NAD(P)_OxRdtase_dom_sf"/>
</dbReference>
<sequence>MEPDAESSNPEVQAPDKTLAQLYKSARPPVDLIPGLSLSALINTAWLPSDAKAMLAESWIPVPAEPEEGAAPAPTPPAFDPKAVEYKEMMKRLAKSAPLEKWNSLTVQIKSIENDVIRTKDEKEIEALNSEAEVARAQLAETETQLTELKASFYDDPLSLVPWMQTLFDLVDAGLTSFEVGGPLFPHTTLSSLFGSNNNTSFYESSERVLGVFKRRCDRERGPGKVQVLARLTPNIFQDGYSPTLIEPLVDKIRANIYGAETTEPLDFLQLQWWDPQDHDPLPTLKVLQRLSEDKLDVNEESGEVAITEPKKIRGLGFVDFPARSVLSAIQAGVPVVAVQIPFSIVDRSYGATLAMCREYNIKVFSKDGLLGGLISEKYLDAPCPETTQTDPDLDDVAHCIDMVNNYGGWENIQALLRLIKAIADKHSVKMQSVALRWQIDQGTFPMVSSRWGPACWRQFGFDYWRGATPGVDWQLFQVESFLDAEDMKLLNQLG</sequence>
<evidence type="ECO:0000259" key="3">
    <source>
        <dbReference type="Pfam" id="PF00248"/>
    </source>
</evidence>
<feature type="compositionally biased region" description="Polar residues" evidence="2">
    <location>
        <begin position="1"/>
        <end position="11"/>
    </location>
</feature>
<keyword evidence="5" id="KW-1185">Reference proteome</keyword>
<evidence type="ECO:0000313" key="4">
    <source>
        <dbReference type="EMBL" id="GAX83550.1"/>
    </source>
</evidence>
<feature type="domain" description="NADP-dependent oxidoreductase" evidence="3">
    <location>
        <begin position="202"/>
        <end position="451"/>
    </location>
</feature>